<reference evidence="3 4" key="1">
    <citation type="submission" date="2019-07" db="EMBL/GenBank/DDBJ databases">
        <title>Whole genome shotgun sequence of Cellulomonas xylanilytica NBRC 101102.</title>
        <authorList>
            <person name="Hosoyama A."/>
            <person name="Uohara A."/>
            <person name="Ohji S."/>
            <person name="Ichikawa N."/>
        </authorList>
    </citation>
    <scope>NUCLEOTIDE SEQUENCE [LARGE SCALE GENOMIC DNA]</scope>
    <source>
        <strain evidence="3 4">NBRC 101102</strain>
    </source>
</reference>
<keyword evidence="4" id="KW-1185">Reference proteome</keyword>
<evidence type="ECO:0000313" key="3">
    <source>
        <dbReference type="EMBL" id="GEK21733.1"/>
    </source>
</evidence>
<name>A0A510V4D5_9CELL</name>
<dbReference type="InterPro" id="IPR023393">
    <property type="entry name" value="START-like_dom_sf"/>
</dbReference>
<accession>A0A510V4D5</accession>
<dbReference type="Proteomes" id="UP000321118">
    <property type="component" value="Unassembled WGS sequence"/>
</dbReference>
<dbReference type="OrthoDB" id="268331at2"/>
<dbReference type="InterPro" id="IPR013538">
    <property type="entry name" value="ASHA1/2-like_C"/>
</dbReference>
<protein>
    <recommendedName>
        <fullName evidence="2">Activator of Hsp90 ATPase homologue 1/2-like C-terminal domain-containing protein</fullName>
    </recommendedName>
</protein>
<dbReference type="Gene3D" id="3.30.530.20">
    <property type="match status" value="1"/>
</dbReference>
<proteinExistence type="inferred from homology"/>
<comment type="similarity">
    <text evidence="1">Belongs to the AHA1 family.</text>
</comment>
<sequence length="141" mass="15575">MEPIRHQLVVAATPVEAFDAWVDQIGRWWPPDYTPDPAGFRGAGIEPRVGGRVYLVDATLGEVEWGRVLAIARGALVVHTSTLGQDPEHPSRLSVHFVPLDEGGTRVELEHGGWDEGNAHVRSKFTDWPLILDRYAAFLAS</sequence>
<dbReference type="AlphaFoldDB" id="A0A510V4D5"/>
<evidence type="ECO:0000259" key="2">
    <source>
        <dbReference type="Pfam" id="PF08327"/>
    </source>
</evidence>
<gene>
    <name evidence="3" type="ORF">CXY01_22530</name>
</gene>
<comment type="caution">
    <text evidence="3">The sequence shown here is derived from an EMBL/GenBank/DDBJ whole genome shotgun (WGS) entry which is preliminary data.</text>
</comment>
<evidence type="ECO:0000256" key="1">
    <source>
        <dbReference type="ARBA" id="ARBA00006817"/>
    </source>
</evidence>
<dbReference type="Pfam" id="PF08327">
    <property type="entry name" value="AHSA1"/>
    <property type="match status" value="1"/>
</dbReference>
<dbReference type="SUPFAM" id="SSF55961">
    <property type="entry name" value="Bet v1-like"/>
    <property type="match status" value="1"/>
</dbReference>
<feature type="domain" description="Activator of Hsp90 ATPase homologue 1/2-like C-terminal" evidence="2">
    <location>
        <begin position="12"/>
        <end position="137"/>
    </location>
</feature>
<dbReference type="EMBL" id="BJUB01000006">
    <property type="protein sequence ID" value="GEK21733.1"/>
    <property type="molecule type" value="Genomic_DNA"/>
</dbReference>
<organism evidence="3 4">
    <name type="scientific">Cellulomonas xylanilytica</name>
    <dbReference type="NCBI Taxonomy" id="233583"/>
    <lineage>
        <taxon>Bacteria</taxon>
        <taxon>Bacillati</taxon>
        <taxon>Actinomycetota</taxon>
        <taxon>Actinomycetes</taxon>
        <taxon>Micrococcales</taxon>
        <taxon>Cellulomonadaceae</taxon>
        <taxon>Cellulomonas</taxon>
    </lineage>
</organism>
<evidence type="ECO:0000313" key="4">
    <source>
        <dbReference type="Proteomes" id="UP000321118"/>
    </source>
</evidence>
<dbReference type="RefSeq" id="WP_146927514.1">
    <property type="nucleotide sequence ID" value="NZ_BJUB01000006.1"/>
</dbReference>